<dbReference type="PANTHER" id="PTHR28641">
    <property type="match status" value="1"/>
</dbReference>
<gene>
    <name evidence="2" type="ORF">ACHAWU_009326</name>
</gene>
<dbReference type="Gene3D" id="1.20.140.90">
    <property type="entry name" value="Malonyl-CoA decarboxylase, oligemerization domain"/>
    <property type="match status" value="1"/>
</dbReference>
<dbReference type="InterPro" id="IPR038917">
    <property type="entry name" value="Malonyl_CoA_deC"/>
</dbReference>
<organism evidence="2 3">
    <name type="scientific">Discostella pseudostelligera</name>
    <dbReference type="NCBI Taxonomy" id="259834"/>
    <lineage>
        <taxon>Eukaryota</taxon>
        <taxon>Sar</taxon>
        <taxon>Stramenopiles</taxon>
        <taxon>Ochrophyta</taxon>
        <taxon>Bacillariophyta</taxon>
        <taxon>Coscinodiscophyceae</taxon>
        <taxon>Thalassiosirophycidae</taxon>
        <taxon>Stephanodiscales</taxon>
        <taxon>Stephanodiscaceae</taxon>
        <taxon>Discostella</taxon>
    </lineage>
</organism>
<dbReference type="InterPro" id="IPR007956">
    <property type="entry name" value="Malonyl_CoA_deC_C"/>
</dbReference>
<sequence>MAMALSAPGRSHTSTRNYLPAIIFPSLVDVASVVPCRHRHRQRQRQRQWQGRYLVSQTNRKWQHHRNCPTAKSFNRGFRSSSVAYEDDSSHISQLFHDIASRMEGAESLRSTSNATTQRRKSAASLTSEFCKAYLSIPDERFYSSENGLKLKLFELILHDRYHVDKEAIALAMEKMHPDSLRESDVQRIRKLCTPLYETIFHYILGSSQKDLGVAFLVHLRRDIRDFIHFRKFVQENEVQHDDEQRQLLQMQIAKLSTMERSIQSILTTIFRPGVLNLRRITYEDTPASIIEQIAFKEAVHPLQSLQDLRTRLGPGRRCFAFFHPALPNKPLAFVHATLLQEMPRSMVDLKSASEDAEPQVATFYSITNTEPGLHGVDLGNHLIKSVVQVMQTEFPTVHTFCTLSPIPKFRTWLETKIARYREQLEHKHGEGEHRTGQSQSFVDDGLLTESDLHLLDLLEKVKSPARNTFTQQGSNTCDEVSSSALFEQLQPLLMKLAAHYLTVEKNHQRPLCSVAKFHTRNGAEVYRLNYMADLSQKGMRNSYGIMVNYRYVLDEIEDNSVQNEIYGDVVVKDEVKCWLD</sequence>
<protein>
    <recommendedName>
        <fullName evidence="1">Malonyl-CoA decarboxylase C-terminal domain-containing protein</fullName>
    </recommendedName>
</protein>
<evidence type="ECO:0000313" key="3">
    <source>
        <dbReference type="Proteomes" id="UP001530293"/>
    </source>
</evidence>
<name>A0ABD3N3C0_9STRA</name>
<keyword evidence="3" id="KW-1185">Reference proteome</keyword>
<dbReference type="Pfam" id="PF05292">
    <property type="entry name" value="MCD"/>
    <property type="match status" value="1"/>
</dbReference>
<proteinExistence type="predicted"/>
<accession>A0ABD3N3C0</accession>
<dbReference type="PANTHER" id="PTHR28641:SF1">
    <property type="entry name" value="MALONYL-COA DECARBOXYLASE, MITOCHONDRIAL"/>
    <property type="match status" value="1"/>
</dbReference>
<dbReference type="EMBL" id="JALLBG020000040">
    <property type="protein sequence ID" value="KAL3770487.1"/>
    <property type="molecule type" value="Genomic_DNA"/>
</dbReference>
<evidence type="ECO:0000259" key="1">
    <source>
        <dbReference type="Pfam" id="PF05292"/>
    </source>
</evidence>
<evidence type="ECO:0000313" key="2">
    <source>
        <dbReference type="EMBL" id="KAL3770487.1"/>
    </source>
</evidence>
<dbReference type="InterPro" id="IPR042303">
    <property type="entry name" value="Malonyl_CoA_deC_C_sf"/>
</dbReference>
<dbReference type="InterPro" id="IPR038351">
    <property type="entry name" value="MCD_N_sf"/>
</dbReference>
<comment type="caution">
    <text evidence="2">The sequence shown here is derived from an EMBL/GenBank/DDBJ whole genome shotgun (WGS) entry which is preliminary data.</text>
</comment>
<feature type="domain" description="Malonyl-CoA decarboxylase C-terminal" evidence="1">
    <location>
        <begin position="274"/>
        <end position="552"/>
    </location>
</feature>
<reference evidence="2 3" key="1">
    <citation type="submission" date="2024-10" db="EMBL/GenBank/DDBJ databases">
        <title>Updated reference genomes for cyclostephanoid diatoms.</title>
        <authorList>
            <person name="Roberts W.R."/>
            <person name="Alverson A.J."/>
        </authorList>
    </citation>
    <scope>NUCLEOTIDE SEQUENCE [LARGE SCALE GENOMIC DNA]</scope>
    <source>
        <strain evidence="2 3">AJA232-27</strain>
    </source>
</reference>
<dbReference type="Gene3D" id="3.40.630.150">
    <property type="entry name" value="Malonyl-CoA decarboxylase, catalytic domain"/>
    <property type="match status" value="1"/>
</dbReference>
<dbReference type="AlphaFoldDB" id="A0ABD3N3C0"/>
<dbReference type="Proteomes" id="UP001530293">
    <property type="component" value="Unassembled WGS sequence"/>
</dbReference>